<evidence type="ECO:0000313" key="1">
    <source>
        <dbReference type="EMBL" id="EAQ49033.1"/>
    </source>
</evidence>
<proteinExistence type="predicted"/>
<accession>A3XN39</accession>
<dbReference type="Proteomes" id="UP000001601">
    <property type="component" value="Unassembled WGS sequence"/>
</dbReference>
<dbReference type="EMBL" id="AANC01000006">
    <property type="protein sequence ID" value="EAQ49033.1"/>
    <property type="molecule type" value="Genomic_DNA"/>
</dbReference>
<protein>
    <submittedName>
        <fullName evidence="1">Uncharacterized protein</fullName>
    </submittedName>
</protein>
<gene>
    <name evidence="1" type="ORF">MED217_10802</name>
</gene>
<name>A3XN39_LEEBM</name>
<comment type="caution">
    <text evidence="1">The sequence shown here is derived from an EMBL/GenBank/DDBJ whole genome shotgun (WGS) entry which is preliminary data.</text>
</comment>
<organism evidence="1 2">
    <name type="scientific">Leeuwenhoekiella blandensis (strain CECT 7118 / CCUG 51940 / KCTC 22103 / MED217)</name>
    <name type="common">Flavobacterium sp. (strain MED217)</name>
    <dbReference type="NCBI Taxonomy" id="398720"/>
    <lineage>
        <taxon>Bacteria</taxon>
        <taxon>Pseudomonadati</taxon>
        <taxon>Bacteroidota</taxon>
        <taxon>Flavobacteriia</taxon>
        <taxon>Flavobacteriales</taxon>
        <taxon>Flavobacteriaceae</taxon>
        <taxon>Leeuwenhoekiella</taxon>
    </lineage>
</organism>
<dbReference type="AlphaFoldDB" id="A3XN39"/>
<evidence type="ECO:0000313" key="2">
    <source>
        <dbReference type="Proteomes" id="UP000001601"/>
    </source>
</evidence>
<reference evidence="1 2" key="1">
    <citation type="journal article" date="2007" name="Nature">
        <title>Light stimulates growth of proteorhodopsin-containing marine Flavobacteria.</title>
        <authorList>
            <person name="Gomez-Consarnau L."/>
            <person name="Gonzalez J.M."/>
            <person name="Coll-Llado M."/>
            <person name="Gourdon P."/>
            <person name="Pascher T."/>
            <person name="Neutze R."/>
            <person name="Pedros-Alio C."/>
            <person name="Pinhassi J."/>
        </authorList>
    </citation>
    <scope>NUCLEOTIDE SEQUENCE [LARGE SCALE GENOMIC DNA]</scope>
    <source>
        <strain evidence="1 2">MED217</strain>
    </source>
</reference>
<keyword evidence="2" id="KW-1185">Reference proteome</keyword>
<dbReference type="HOGENOM" id="CLU_2916916_0_0_10"/>
<sequence>MHNFQTVSVKIRKIQLLYNSIISLKNDKFSLKLSFTENIVIQRGFKTILLMIFKNQSTLFV</sequence>